<dbReference type="PATRIC" id="fig|66969.6.peg.1810"/>
<protein>
    <submittedName>
        <fullName evidence="2">Uncharacterized protein</fullName>
    </submittedName>
</protein>
<sequence length="108" mass="11954">MKKTLFGLGLMLLSAVSFSNQAELNKTLVRVINQINATLPLLAEAEEEIEPNSRIQLHINAFEGSDKKTHPGVREDLVAIRNALIDYINKPAIEPKTVKPLAFDFVGN</sequence>
<comment type="caution">
    <text evidence="2">The sequence shown here is derived from an EMBL/GenBank/DDBJ whole genome shotgun (WGS) entry which is preliminary data.</text>
</comment>
<organism evidence="2 3">
    <name type="scientific">Legionella waltersii</name>
    <dbReference type="NCBI Taxonomy" id="66969"/>
    <lineage>
        <taxon>Bacteria</taxon>
        <taxon>Pseudomonadati</taxon>
        <taxon>Pseudomonadota</taxon>
        <taxon>Gammaproteobacteria</taxon>
        <taxon>Legionellales</taxon>
        <taxon>Legionellaceae</taxon>
        <taxon>Legionella</taxon>
    </lineage>
</organism>
<feature type="signal peptide" evidence="1">
    <location>
        <begin position="1"/>
        <end position="22"/>
    </location>
</feature>
<evidence type="ECO:0000313" key="2">
    <source>
        <dbReference type="EMBL" id="KTD78888.1"/>
    </source>
</evidence>
<evidence type="ECO:0000256" key="1">
    <source>
        <dbReference type="SAM" id="SignalP"/>
    </source>
</evidence>
<evidence type="ECO:0000313" key="3">
    <source>
        <dbReference type="Proteomes" id="UP000054729"/>
    </source>
</evidence>
<dbReference type="AlphaFoldDB" id="A0A0W1AC77"/>
<dbReference type="STRING" id="66969.Lwal_1658"/>
<keyword evidence="3" id="KW-1185">Reference proteome</keyword>
<dbReference type="EMBL" id="LNZB01000038">
    <property type="protein sequence ID" value="KTD78888.1"/>
    <property type="molecule type" value="Genomic_DNA"/>
</dbReference>
<dbReference type="Proteomes" id="UP000054729">
    <property type="component" value="Unassembled WGS sequence"/>
</dbReference>
<feature type="chain" id="PRO_5006919619" evidence="1">
    <location>
        <begin position="23"/>
        <end position="108"/>
    </location>
</feature>
<name>A0A0W1AC77_9GAMM</name>
<dbReference type="OrthoDB" id="5650393at2"/>
<proteinExistence type="predicted"/>
<accession>A0A0W1AC77</accession>
<keyword evidence="1" id="KW-0732">Signal</keyword>
<gene>
    <name evidence="2" type="ORF">Lwal_1658</name>
</gene>
<reference evidence="2 3" key="1">
    <citation type="submission" date="2015-11" db="EMBL/GenBank/DDBJ databases">
        <title>Genomic analysis of 38 Legionella species identifies large and diverse effector repertoires.</title>
        <authorList>
            <person name="Burstein D."/>
            <person name="Amaro F."/>
            <person name="Zusman T."/>
            <person name="Lifshitz Z."/>
            <person name="Cohen O."/>
            <person name="Gilbert J.A."/>
            <person name="Pupko T."/>
            <person name="Shuman H.A."/>
            <person name="Segal G."/>
        </authorList>
    </citation>
    <scope>NUCLEOTIDE SEQUENCE [LARGE SCALE GENOMIC DNA]</scope>
    <source>
        <strain evidence="2 3">ATCC 51914</strain>
    </source>
</reference>